<dbReference type="GO" id="GO:0071949">
    <property type="term" value="F:FAD binding"/>
    <property type="evidence" value="ECO:0007669"/>
    <property type="project" value="InterPro"/>
</dbReference>
<dbReference type="PROSITE" id="PS51387">
    <property type="entry name" value="FAD_PCMH"/>
    <property type="match status" value="1"/>
</dbReference>
<dbReference type="GO" id="GO:0016491">
    <property type="term" value="F:oxidoreductase activity"/>
    <property type="evidence" value="ECO:0007669"/>
    <property type="project" value="UniProtKB-KW"/>
</dbReference>
<evidence type="ECO:0000313" key="7">
    <source>
        <dbReference type="Proteomes" id="UP001152300"/>
    </source>
</evidence>
<comment type="similarity">
    <text evidence="1">Belongs to the oxygen-dependent FAD-linked oxidoreductase family.</text>
</comment>
<dbReference type="InterPro" id="IPR016166">
    <property type="entry name" value="FAD-bd_PCMH"/>
</dbReference>
<feature type="domain" description="FAD-binding PCMH-type" evidence="5">
    <location>
        <begin position="37"/>
        <end position="119"/>
    </location>
</feature>
<dbReference type="SUPFAM" id="SSF56176">
    <property type="entry name" value="FAD-binding/transporter-associated domain-like"/>
    <property type="match status" value="1"/>
</dbReference>
<evidence type="ECO:0000256" key="2">
    <source>
        <dbReference type="ARBA" id="ARBA00022630"/>
    </source>
</evidence>
<evidence type="ECO:0000313" key="6">
    <source>
        <dbReference type="EMBL" id="KAJ8069917.1"/>
    </source>
</evidence>
<dbReference type="PANTHER" id="PTHR42973:SF22">
    <property type="entry name" value="FAD-BINDING PCMH-TYPE DOMAIN-CONTAINING PROTEIN-RELATED"/>
    <property type="match status" value="1"/>
</dbReference>
<dbReference type="InterPro" id="IPR036318">
    <property type="entry name" value="FAD-bd_PCMH-like_sf"/>
</dbReference>
<evidence type="ECO:0000256" key="1">
    <source>
        <dbReference type="ARBA" id="ARBA00005466"/>
    </source>
</evidence>
<keyword evidence="4" id="KW-0560">Oxidoreductase</keyword>
<keyword evidence="7" id="KW-1185">Reference proteome</keyword>
<comment type="caution">
    <text evidence="6">The sequence shown here is derived from an EMBL/GenBank/DDBJ whole genome shotgun (WGS) entry which is preliminary data.</text>
</comment>
<dbReference type="Proteomes" id="UP001152300">
    <property type="component" value="Unassembled WGS sequence"/>
</dbReference>
<dbReference type="Pfam" id="PF01565">
    <property type="entry name" value="FAD_binding_4"/>
    <property type="match status" value="1"/>
</dbReference>
<dbReference type="PANTHER" id="PTHR42973">
    <property type="entry name" value="BINDING OXIDOREDUCTASE, PUTATIVE (AFU_ORTHOLOGUE AFUA_1G17690)-RELATED"/>
    <property type="match status" value="1"/>
</dbReference>
<organism evidence="6 7">
    <name type="scientific">Sclerotinia nivalis</name>
    <dbReference type="NCBI Taxonomy" id="352851"/>
    <lineage>
        <taxon>Eukaryota</taxon>
        <taxon>Fungi</taxon>
        <taxon>Dikarya</taxon>
        <taxon>Ascomycota</taxon>
        <taxon>Pezizomycotina</taxon>
        <taxon>Leotiomycetes</taxon>
        <taxon>Helotiales</taxon>
        <taxon>Sclerotiniaceae</taxon>
        <taxon>Sclerotinia</taxon>
    </lineage>
</organism>
<dbReference type="OrthoDB" id="2151789at2759"/>
<evidence type="ECO:0000259" key="5">
    <source>
        <dbReference type="PROSITE" id="PS51387"/>
    </source>
</evidence>
<keyword evidence="3" id="KW-0274">FAD</keyword>
<protein>
    <recommendedName>
        <fullName evidence="5">FAD-binding PCMH-type domain-containing protein</fullName>
    </recommendedName>
</protein>
<keyword evidence="2" id="KW-0285">Flavoprotein</keyword>
<proteinExistence type="inferred from homology"/>
<dbReference type="InterPro" id="IPR016169">
    <property type="entry name" value="FAD-bd_PCMH_sub2"/>
</dbReference>
<evidence type="ECO:0000256" key="3">
    <source>
        <dbReference type="ARBA" id="ARBA00022827"/>
    </source>
</evidence>
<dbReference type="Gene3D" id="3.30.465.10">
    <property type="match status" value="1"/>
</dbReference>
<accession>A0A9X0DQ77</accession>
<dbReference type="EMBL" id="JAPEIS010000001">
    <property type="protein sequence ID" value="KAJ8069917.1"/>
    <property type="molecule type" value="Genomic_DNA"/>
</dbReference>
<reference evidence="6" key="1">
    <citation type="submission" date="2022-11" db="EMBL/GenBank/DDBJ databases">
        <title>Genome Resource of Sclerotinia nivalis Strain SnTB1, a Plant Pathogen Isolated from American Ginseng.</title>
        <authorList>
            <person name="Fan S."/>
        </authorList>
    </citation>
    <scope>NUCLEOTIDE SEQUENCE</scope>
    <source>
        <strain evidence="6">SnTB1</strain>
    </source>
</reference>
<sequence length="119" mass="12605">MSSIFTTLAKGLEGKVFEPNNNVYDASLKSYFTLQKAQLKPSFVITPTSAQDIAQALKSLRTINSDTKIAIKVAVRGGGHSPFAGNANIVNGITIDLRNINDVEPNESKDIVSIGGGAI</sequence>
<name>A0A9X0DQ77_9HELO</name>
<dbReference type="InterPro" id="IPR050416">
    <property type="entry name" value="FAD-linked_Oxidoreductase"/>
</dbReference>
<dbReference type="AlphaFoldDB" id="A0A9X0DQ77"/>
<evidence type="ECO:0000256" key="4">
    <source>
        <dbReference type="ARBA" id="ARBA00023002"/>
    </source>
</evidence>
<dbReference type="InterPro" id="IPR006094">
    <property type="entry name" value="Oxid_FAD_bind_N"/>
</dbReference>
<gene>
    <name evidence="6" type="ORF">OCU04_000325</name>
</gene>